<evidence type="ECO:0000313" key="1">
    <source>
        <dbReference type="EMBL" id="PNR49696.1"/>
    </source>
</evidence>
<dbReference type="EnsemblPlants" id="Pp3c8_15607V3.1">
    <property type="protein sequence ID" value="PAC:32965056.CDS.1"/>
    <property type="gene ID" value="Pp3c8_15607"/>
</dbReference>
<gene>
    <name evidence="1" type="ORF">PHYPA_011592</name>
</gene>
<organism evidence="1">
    <name type="scientific">Physcomitrium patens</name>
    <name type="common">Spreading-leaved earth moss</name>
    <name type="synonym">Physcomitrella patens</name>
    <dbReference type="NCBI Taxonomy" id="3218"/>
    <lineage>
        <taxon>Eukaryota</taxon>
        <taxon>Viridiplantae</taxon>
        <taxon>Streptophyta</taxon>
        <taxon>Embryophyta</taxon>
        <taxon>Bryophyta</taxon>
        <taxon>Bryophytina</taxon>
        <taxon>Bryopsida</taxon>
        <taxon>Funariidae</taxon>
        <taxon>Funariales</taxon>
        <taxon>Funariaceae</taxon>
        <taxon>Physcomitrium</taxon>
    </lineage>
</organism>
<dbReference type="Proteomes" id="UP000006727">
    <property type="component" value="Chromosome 8"/>
</dbReference>
<reference evidence="1 3" key="1">
    <citation type="journal article" date="2008" name="Science">
        <title>The Physcomitrella genome reveals evolutionary insights into the conquest of land by plants.</title>
        <authorList>
            <person name="Rensing S."/>
            <person name="Lang D."/>
            <person name="Zimmer A."/>
            <person name="Terry A."/>
            <person name="Salamov A."/>
            <person name="Shapiro H."/>
            <person name="Nishiyama T."/>
            <person name="Perroud P.-F."/>
            <person name="Lindquist E."/>
            <person name="Kamisugi Y."/>
            <person name="Tanahashi T."/>
            <person name="Sakakibara K."/>
            <person name="Fujita T."/>
            <person name="Oishi K."/>
            <person name="Shin-I T."/>
            <person name="Kuroki Y."/>
            <person name="Toyoda A."/>
            <person name="Suzuki Y."/>
            <person name="Hashimoto A."/>
            <person name="Yamaguchi K."/>
            <person name="Sugano A."/>
            <person name="Kohara Y."/>
            <person name="Fujiyama A."/>
            <person name="Anterola A."/>
            <person name="Aoki S."/>
            <person name="Ashton N."/>
            <person name="Barbazuk W.B."/>
            <person name="Barker E."/>
            <person name="Bennetzen J."/>
            <person name="Bezanilla M."/>
            <person name="Blankenship R."/>
            <person name="Cho S.H."/>
            <person name="Dutcher S."/>
            <person name="Estelle M."/>
            <person name="Fawcett J.A."/>
            <person name="Gundlach H."/>
            <person name="Hanada K."/>
            <person name="Heyl A."/>
            <person name="Hicks K.A."/>
            <person name="Hugh J."/>
            <person name="Lohr M."/>
            <person name="Mayer K."/>
            <person name="Melkozernov A."/>
            <person name="Murata T."/>
            <person name="Nelson D."/>
            <person name="Pils B."/>
            <person name="Prigge M."/>
            <person name="Reiss B."/>
            <person name="Renner T."/>
            <person name="Rombauts S."/>
            <person name="Rushton P."/>
            <person name="Sanderfoot A."/>
            <person name="Schween G."/>
            <person name="Shiu S.-H."/>
            <person name="Stueber K."/>
            <person name="Theodoulou F.L."/>
            <person name="Tu H."/>
            <person name="Van de Peer Y."/>
            <person name="Verrier P.J."/>
            <person name="Waters E."/>
            <person name="Wood A."/>
            <person name="Yang L."/>
            <person name="Cove D."/>
            <person name="Cuming A."/>
            <person name="Hasebe M."/>
            <person name="Lucas S."/>
            <person name="Mishler D.B."/>
            <person name="Reski R."/>
            <person name="Grigoriev I."/>
            <person name="Quatrano R.S."/>
            <person name="Boore J.L."/>
        </authorList>
    </citation>
    <scope>NUCLEOTIDE SEQUENCE [LARGE SCALE GENOMIC DNA]</scope>
    <source>
        <strain evidence="2 3">cv. Gransden 2004</strain>
    </source>
</reference>
<keyword evidence="3" id="KW-1185">Reference proteome</keyword>
<accession>A0A2K1K7E2</accession>
<dbReference type="AlphaFoldDB" id="A0A2K1K7E2"/>
<evidence type="ECO:0000313" key="3">
    <source>
        <dbReference type="Proteomes" id="UP000006727"/>
    </source>
</evidence>
<name>A0A2K1K7E2_PHYPA</name>
<reference evidence="1 3" key="2">
    <citation type="journal article" date="2018" name="Plant J.">
        <title>The Physcomitrella patens chromosome-scale assembly reveals moss genome structure and evolution.</title>
        <authorList>
            <person name="Lang D."/>
            <person name="Ullrich K.K."/>
            <person name="Murat F."/>
            <person name="Fuchs J."/>
            <person name="Jenkins J."/>
            <person name="Haas F.B."/>
            <person name="Piednoel M."/>
            <person name="Gundlach H."/>
            <person name="Van Bel M."/>
            <person name="Meyberg R."/>
            <person name="Vives C."/>
            <person name="Morata J."/>
            <person name="Symeonidi A."/>
            <person name="Hiss M."/>
            <person name="Muchero W."/>
            <person name="Kamisugi Y."/>
            <person name="Saleh O."/>
            <person name="Blanc G."/>
            <person name="Decker E.L."/>
            <person name="van Gessel N."/>
            <person name="Grimwood J."/>
            <person name="Hayes R.D."/>
            <person name="Graham S.W."/>
            <person name="Gunter L.E."/>
            <person name="McDaniel S.F."/>
            <person name="Hoernstein S.N.W."/>
            <person name="Larsson A."/>
            <person name="Li F.W."/>
            <person name="Perroud P.F."/>
            <person name="Phillips J."/>
            <person name="Ranjan P."/>
            <person name="Rokshar D.S."/>
            <person name="Rothfels C.J."/>
            <person name="Schneider L."/>
            <person name="Shu S."/>
            <person name="Stevenson D.W."/>
            <person name="Thummler F."/>
            <person name="Tillich M."/>
            <person name="Villarreal Aguilar J.C."/>
            <person name="Widiez T."/>
            <person name="Wong G.K."/>
            <person name="Wymore A."/>
            <person name="Zhang Y."/>
            <person name="Zimmer A.D."/>
            <person name="Quatrano R.S."/>
            <person name="Mayer K.F.X."/>
            <person name="Goodstein D."/>
            <person name="Casacuberta J.M."/>
            <person name="Vandepoele K."/>
            <person name="Reski R."/>
            <person name="Cuming A.C."/>
            <person name="Tuskan G.A."/>
            <person name="Maumus F."/>
            <person name="Salse J."/>
            <person name="Schmutz J."/>
            <person name="Rensing S.A."/>
        </authorList>
    </citation>
    <scope>NUCLEOTIDE SEQUENCE [LARGE SCALE GENOMIC DNA]</scope>
    <source>
        <strain evidence="2 3">cv. Gransden 2004</strain>
    </source>
</reference>
<reference evidence="2" key="3">
    <citation type="submission" date="2020-12" db="UniProtKB">
        <authorList>
            <consortium name="EnsemblPlants"/>
        </authorList>
    </citation>
    <scope>IDENTIFICATION</scope>
</reference>
<dbReference type="Gramene" id="Pp3c8_15607V3.1">
    <property type="protein sequence ID" value="PAC:32965056.CDS.1"/>
    <property type="gene ID" value="Pp3c8_15607"/>
</dbReference>
<evidence type="ECO:0000313" key="2">
    <source>
        <dbReference type="EnsemblPlants" id="PAC:32965056.CDS.1"/>
    </source>
</evidence>
<proteinExistence type="predicted"/>
<sequence length="101" mass="11490">MDASKFASGGRCRNVTTHNFFKCETRKRFRARAMRRSPEGAETQRPAGWLQIHRDYGAMSFFSKSCVYQWVVDRVFATAVAWNSGPGVPQKALRKGAEEFP</sequence>
<dbReference type="EMBL" id="ABEU02000008">
    <property type="protein sequence ID" value="PNR49696.1"/>
    <property type="molecule type" value="Genomic_DNA"/>
</dbReference>
<dbReference type="InParanoid" id="A0A2K1K7E2"/>
<protein>
    <submittedName>
        <fullName evidence="1 2">Uncharacterized protein</fullName>
    </submittedName>
</protein>